<dbReference type="AlphaFoldDB" id="A0A7S0EML3"/>
<dbReference type="CDD" id="cd00317">
    <property type="entry name" value="cyclophilin"/>
    <property type="match status" value="1"/>
</dbReference>
<dbReference type="InterPro" id="IPR044666">
    <property type="entry name" value="Cyclophilin_A-like"/>
</dbReference>
<dbReference type="SUPFAM" id="SSF50891">
    <property type="entry name" value="Cyclophilin-like"/>
    <property type="match status" value="1"/>
</dbReference>
<comment type="catalytic activity">
    <reaction evidence="3">
        <text>[protein]-peptidylproline (omega=180) = [protein]-peptidylproline (omega=0)</text>
        <dbReference type="Rhea" id="RHEA:16237"/>
        <dbReference type="Rhea" id="RHEA-COMP:10747"/>
        <dbReference type="Rhea" id="RHEA-COMP:10748"/>
        <dbReference type="ChEBI" id="CHEBI:83833"/>
        <dbReference type="ChEBI" id="CHEBI:83834"/>
        <dbReference type="EC" id="5.2.1.8"/>
    </reaction>
</comment>
<protein>
    <recommendedName>
        <fullName evidence="3">Peptidyl-prolyl cis-trans isomerase</fullName>
        <shortName evidence="3">PPIase</shortName>
        <ecNumber evidence="3">5.2.1.8</ecNumber>
    </recommendedName>
</protein>
<dbReference type="PROSITE" id="PS50072">
    <property type="entry name" value="CSA_PPIASE_2"/>
    <property type="match status" value="1"/>
</dbReference>
<feature type="domain" description="PPIase cyclophilin-type" evidence="4">
    <location>
        <begin position="66"/>
        <end position="236"/>
    </location>
</feature>
<dbReference type="Gene3D" id="2.40.100.10">
    <property type="entry name" value="Cyclophilin-like"/>
    <property type="match status" value="1"/>
</dbReference>
<dbReference type="PRINTS" id="PR00153">
    <property type="entry name" value="CSAPPISMRASE"/>
</dbReference>
<dbReference type="InterPro" id="IPR002130">
    <property type="entry name" value="Cyclophilin-type_PPIase_dom"/>
</dbReference>
<evidence type="ECO:0000256" key="3">
    <source>
        <dbReference type="RuleBase" id="RU363019"/>
    </source>
</evidence>
<dbReference type="InterPro" id="IPR029000">
    <property type="entry name" value="Cyclophilin-like_dom_sf"/>
</dbReference>
<accession>A0A7S0EML3</accession>
<dbReference type="Pfam" id="PF00160">
    <property type="entry name" value="Pro_isomerase"/>
    <property type="match status" value="1"/>
</dbReference>
<dbReference type="PANTHER" id="PTHR45625">
    <property type="entry name" value="PEPTIDYL-PROLYL CIS-TRANS ISOMERASE-RELATED"/>
    <property type="match status" value="1"/>
</dbReference>
<dbReference type="EC" id="5.2.1.8" evidence="3"/>
<keyword evidence="2 3" id="KW-0413">Isomerase</keyword>
<name>A0A7S0EML3_9EUKA</name>
<dbReference type="GO" id="GO:0003755">
    <property type="term" value="F:peptidyl-prolyl cis-trans isomerase activity"/>
    <property type="evidence" value="ECO:0007669"/>
    <property type="project" value="UniProtKB-UniRule"/>
</dbReference>
<gene>
    <name evidence="5" type="ORF">PANT1444_LOCUS10763</name>
</gene>
<evidence type="ECO:0000256" key="2">
    <source>
        <dbReference type="ARBA" id="ARBA00023235"/>
    </source>
</evidence>
<keyword evidence="1 3" id="KW-0697">Rotamase</keyword>
<sequence>MLACLTITASALVVGPALRPTASLLASHRHASPCAVDRVDRATAVRVGAAAVVAAATGGVAPALAAYPTLTIETTAGPMEFELWDDVAPAHVNSFRKLAQKGYFDGQAFHRVIPGFVIQGGDPNSKVGYGADGSLEGGDKGAQRKWGTGGPGYQIKAEFNERKHEFGVLSMARSSDPNSAGSQFFVCLGDLTNLDNKYTVFGKMTSGDATLRKLGAAERAPGDKPLVRQGIEKVIAP</sequence>
<evidence type="ECO:0000256" key="1">
    <source>
        <dbReference type="ARBA" id="ARBA00023110"/>
    </source>
</evidence>
<dbReference type="EMBL" id="HBEP01019221">
    <property type="protein sequence ID" value="CAD8489537.1"/>
    <property type="molecule type" value="Transcribed_RNA"/>
</dbReference>
<evidence type="ECO:0000259" key="4">
    <source>
        <dbReference type="PROSITE" id="PS50072"/>
    </source>
</evidence>
<dbReference type="PANTHER" id="PTHR45625:SF4">
    <property type="entry name" value="PEPTIDYLPROLYL ISOMERASE DOMAIN AND WD REPEAT-CONTAINING PROTEIN 1"/>
    <property type="match status" value="1"/>
</dbReference>
<organism evidence="5">
    <name type="scientific">Phaeocystis antarctica</name>
    <dbReference type="NCBI Taxonomy" id="33657"/>
    <lineage>
        <taxon>Eukaryota</taxon>
        <taxon>Haptista</taxon>
        <taxon>Haptophyta</taxon>
        <taxon>Prymnesiophyceae</taxon>
        <taxon>Phaeocystales</taxon>
        <taxon>Phaeocystaceae</taxon>
        <taxon>Phaeocystis</taxon>
    </lineage>
</organism>
<reference evidence="5" key="1">
    <citation type="submission" date="2021-01" db="EMBL/GenBank/DDBJ databases">
        <authorList>
            <person name="Corre E."/>
            <person name="Pelletier E."/>
            <person name="Niang G."/>
            <person name="Scheremetjew M."/>
            <person name="Finn R."/>
            <person name="Kale V."/>
            <person name="Holt S."/>
            <person name="Cochrane G."/>
            <person name="Meng A."/>
            <person name="Brown T."/>
            <person name="Cohen L."/>
        </authorList>
    </citation>
    <scope>NUCLEOTIDE SEQUENCE</scope>
    <source>
        <strain evidence="5">CCMP1374</strain>
    </source>
</reference>
<comment type="function">
    <text evidence="3">PPIases accelerate the folding of proteins. It catalyzes the cis-trans isomerization of proline imidic peptide bonds in oligopeptides.</text>
</comment>
<comment type="similarity">
    <text evidence="3">Belongs to the cyclophilin-type PPIase family.</text>
</comment>
<proteinExistence type="inferred from homology"/>
<evidence type="ECO:0000313" key="5">
    <source>
        <dbReference type="EMBL" id="CAD8489537.1"/>
    </source>
</evidence>